<name>A0A4S4LZH7_9AGAM</name>
<protein>
    <submittedName>
        <fullName evidence="1">Uncharacterized protein</fullName>
    </submittedName>
</protein>
<organism evidence="1 2">
    <name type="scientific">Bondarzewia mesenterica</name>
    <dbReference type="NCBI Taxonomy" id="1095465"/>
    <lineage>
        <taxon>Eukaryota</taxon>
        <taxon>Fungi</taxon>
        <taxon>Dikarya</taxon>
        <taxon>Basidiomycota</taxon>
        <taxon>Agaricomycotina</taxon>
        <taxon>Agaricomycetes</taxon>
        <taxon>Russulales</taxon>
        <taxon>Bondarzewiaceae</taxon>
        <taxon>Bondarzewia</taxon>
    </lineage>
</organism>
<reference evidence="1 2" key="1">
    <citation type="submission" date="2019-02" db="EMBL/GenBank/DDBJ databases">
        <title>Genome sequencing of the rare red list fungi Bondarzewia mesenterica.</title>
        <authorList>
            <person name="Buettner E."/>
            <person name="Kellner H."/>
        </authorList>
    </citation>
    <scope>NUCLEOTIDE SEQUENCE [LARGE SCALE GENOMIC DNA]</scope>
    <source>
        <strain evidence="1 2">DSM 108281</strain>
    </source>
</reference>
<gene>
    <name evidence="1" type="ORF">EW146_g2800</name>
</gene>
<evidence type="ECO:0000313" key="2">
    <source>
        <dbReference type="Proteomes" id="UP000310158"/>
    </source>
</evidence>
<proteinExistence type="predicted"/>
<dbReference type="EMBL" id="SGPL01000086">
    <property type="protein sequence ID" value="THH18126.1"/>
    <property type="molecule type" value="Genomic_DNA"/>
</dbReference>
<dbReference type="OrthoDB" id="3213974at2759"/>
<accession>A0A4S4LZH7</accession>
<dbReference type="AlphaFoldDB" id="A0A4S4LZH7"/>
<comment type="caution">
    <text evidence="1">The sequence shown here is derived from an EMBL/GenBank/DDBJ whole genome shotgun (WGS) entry which is preliminary data.</text>
</comment>
<sequence length="213" mass="23999">MRSDDMVIDWWAKIQCDELCTVLGILAEKAFAILSNSIADERTASAITDMNSAKWNHQFISTIQDTLCIAQFHRNKPDAPDPKKIPTVKWQDMSDMLKMNNDDLLPLPSSNVGAVSNRKSMEDSDDEQFINKKGRGKRTMKKHSLIDKFSVEDNMPNINLSAPSLRDILDEVAAPSGSRKARSVLKNALINGISKEDDMSWKDVKGFKWDTQI</sequence>
<evidence type="ECO:0000313" key="1">
    <source>
        <dbReference type="EMBL" id="THH18126.1"/>
    </source>
</evidence>
<dbReference type="Proteomes" id="UP000310158">
    <property type="component" value="Unassembled WGS sequence"/>
</dbReference>
<keyword evidence="2" id="KW-1185">Reference proteome</keyword>